<keyword evidence="2" id="KW-1185">Reference proteome</keyword>
<dbReference type="EMBL" id="BMAW01110691">
    <property type="protein sequence ID" value="GFT44451.1"/>
    <property type="molecule type" value="Genomic_DNA"/>
</dbReference>
<reference evidence="1" key="1">
    <citation type="submission" date="2020-08" db="EMBL/GenBank/DDBJ databases">
        <title>Multicomponent nature underlies the extraordinary mechanical properties of spider dragline silk.</title>
        <authorList>
            <person name="Kono N."/>
            <person name="Nakamura H."/>
            <person name="Mori M."/>
            <person name="Yoshida Y."/>
            <person name="Ohtoshi R."/>
            <person name="Malay A.D."/>
            <person name="Moran D.A.P."/>
            <person name="Tomita M."/>
            <person name="Numata K."/>
            <person name="Arakawa K."/>
        </authorList>
    </citation>
    <scope>NUCLEOTIDE SEQUENCE</scope>
</reference>
<evidence type="ECO:0000313" key="2">
    <source>
        <dbReference type="Proteomes" id="UP000887013"/>
    </source>
</evidence>
<dbReference type="AlphaFoldDB" id="A0A8X6TS09"/>
<accession>A0A8X6TS09</accession>
<comment type="caution">
    <text evidence="1">The sequence shown here is derived from an EMBL/GenBank/DDBJ whole genome shotgun (WGS) entry which is preliminary data.</text>
</comment>
<dbReference type="Proteomes" id="UP000887013">
    <property type="component" value="Unassembled WGS sequence"/>
</dbReference>
<evidence type="ECO:0000313" key="1">
    <source>
        <dbReference type="EMBL" id="GFT44451.1"/>
    </source>
</evidence>
<name>A0A8X6TS09_NEPPI</name>
<gene>
    <name evidence="1" type="ORF">NPIL_94131</name>
</gene>
<proteinExistence type="predicted"/>
<organism evidence="1 2">
    <name type="scientific">Nephila pilipes</name>
    <name type="common">Giant wood spider</name>
    <name type="synonym">Nephila maculata</name>
    <dbReference type="NCBI Taxonomy" id="299642"/>
    <lineage>
        <taxon>Eukaryota</taxon>
        <taxon>Metazoa</taxon>
        <taxon>Ecdysozoa</taxon>
        <taxon>Arthropoda</taxon>
        <taxon>Chelicerata</taxon>
        <taxon>Arachnida</taxon>
        <taxon>Araneae</taxon>
        <taxon>Araneomorphae</taxon>
        <taxon>Entelegynae</taxon>
        <taxon>Araneoidea</taxon>
        <taxon>Nephilidae</taxon>
        <taxon>Nephila</taxon>
    </lineage>
</organism>
<sequence>MLSADEMNIIYASPKRVIKTLCRDLTPTTRSKEAETGPERCNTYTDKERKFLTTESVSQEKENTGEK</sequence>
<protein>
    <submittedName>
        <fullName evidence="1">Uncharacterized protein</fullName>
    </submittedName>
</protein>